<keyword evidence="3" id="KW-1185">Reference proteome</keyword>
<accession>A0AAN9VUC3</accession>
<evidence type="ECO:0000313" key="3">
    <source>
        <dbReference type="Proteomes" id="UP001378592"/>
    </source>
</evidence>
<proteinExistence type="predicted"/>
<dbReference type="Gene3D" id="2.40.50.90">
    <property type="match status" value="1"/>
</dbReference>
<protein>
    <recommendedName>
        <fullName evidence="4">TNase-like domain-containing protein</fullName>
    </recommendedName>
</protein>
<feature type="transmembrane region" description="Helical" evidence="1">
    <location>
        <begin position="24"/>
        <end position="41"/>
    </location>
</feature>
<reference evidence="2 3" key="1">
    <citation type="submission" date="2024-03" db="EMBL/GenBank/DDBJ databases">
        <title>The genome assembly and annotation of the cricket Gryllus longicercus Weissman &amp; Gray.</title>
        <authorList>
            <person name="Szrajer S."/>
            <person name="Gray D."/>
            <person name="Ylla G."/>
        </authorList>
    </citation>
    <scope>NUCLEOTIDE SEQUENCE [LARGE SCALE GENOMIC DNA]</scope>
    <source>
        <strain evidence="2">DAG 2021-001</strain>
        <tissue evidence="2">Whole body minus gut</tissue>
    </source>
</reference>
<keyword evidence="1" id="KW-0472">Membrane</keyword>
<dbReference type="AlphaFoldDB" id="A0AAN9VUC3"/>
<keyword evidence="1" id="KW-1133">Transmembrane helix</keyword>
<dbReference type="PANTHER" id="PTHR28434">
    <property type="entry name" value="PROTEIN C3ORF33"/>
    <property type="match status" value="1"/>
</dbReference>
<name>A0AAN9VUC3_9ORTH</name>
<organism evidence="2 3">
    <name type="scientific">Gryllus longicercus</name>
    <dbReference type="NCBI Taxonomy" id="2509291"/>
    <lineage>
        <taxon>Eukaryota</taxon>
        <taxon>Metazoa</taxon>
        <taxon>Ecdysozoa</taxon>
        <taxon>Arthropoda</taxon>
        <taxon>Hexapoda</taxon>
        <taxon>Insecta</taxon>
        <taxon>Pterygota</taxon>
        <taxon>Neoptera</taxon>
        <taxon>Polyneoptera</taxon>
        <taxon>Orthoptera</taxon>
        <taxon>Ensifera</taxon>
        <taxon>Gryllidea</taxon>
        <taxon>Grylloidea</taxon>
        <taxon>Gryllidae</taxon>
        <taxon>Gryllinae</taxon>
        <taxon>Gryllus</taxon>
    </lineage>
</organism>
<comment type="caution">
    <text evidence="2">The sequence shown here is derived from an EMBL/GenBank/DDBJ whole genome shotgun (WGS) entry which is preliminary data.</text>
</comment>
<evidence type="ECO:0000256" key="1">
    <source>
        <dbReference type="SAM" id="Phobius"/>
    </source>
</evidence>
<gene>
    <name evidence="2" type="ORF">R5R35_014010</name>
</gene>
<sequence>MSKEPNLFEKFTVLMDQNIRGVQYGVYSVAVVGLAIALRSVRPFKKFYRPQDFPTSFIEKHIKLHGKAVGVIPPFGSSPPLLLIDHTPILSLQWIRPQTPDLPVEISSINLTPNGLSWLQHVVVGTCVEFSILKVNPTSVSCIVTKQKNVGLDLVSLGFASVSPLDFHLEKDSLYLKYYQQLLHAENRAEKKGNGIWAKENVGSIPRLLQKVPNKMNHLTLNALNALKNGILKKKTKLQAVAAGNA</sequence>
<keyword evidence="1" id="KW-0812">Transmembrane</keyword>
<dbReference type="PANTHER" id="PTHR28434:SF1">
    <property type="entry name" value="PROTEIN C3ORF33"/>
    <property type="match status" value="1"/>
</dbReference>
<evidence type="ECO:0000313" key="2">
    <source>
        <dbReference type="EMBL" id="KAK7871729.1"/>
    </source>
</evidence>
<dbReference type="SUPFAM" id="SSF50199">
    <property type="entry name" value="Staphylococcal nuclease"/>
    <property type="match status" value="1"/>
</dbReference>
<dbReference type="InterPro" id="IPR035437">
    <property type="entry name" value="SNase_OB-fold_sf"/>
</dbReference>
<dbReference type="GO" id="GO:0005615">
    <property type="term" value="C:extracellular space"/>
    <property type="evidence" value="ECO:0007669"/>
    <property type="project" value="TreeGrafter"/>
</dbReference>
<dbReference type="InterPro" id="IPR042421">
    <property type="entry name" value="C3orf33-like"/>
</dbReference>
<dbReference type="EMBL" id="JAZDUA010000034">
    <property type="protein sequence ID" value="KAK7871729.1"/>
    <property type="molecule type" value="Genomic_DNA"/>
</dbReference>
<dbReference type="Proteomes" id="UP001378592">
    <property type="component" value="Unassembled WGS sequence"/>
</dbReference>
<evidence type="ECO:0008006" key="4">
    <source>
        <dbReference type="Google" id="ProtNLM"/>
    </source>
</evidence>